<evidence type="ECO:0000256" key="1">
    <source>
        <dbReference type="SAM" id="Phobius"/>
    </source>
</evidence>
<reference evidence="2 3" key="1">
    <citation type="journal article" date="2016" name="Nat. Commun.">
        <title>Thousands of microbial genomes shed light on interconnected biogeochemical processes in an aquifer system.</title>
        <authorList>
            <person name="Anantharaman K."/>
            <person name="Brown C.T."/>
            <person name="Hug L.A."/>
            <person name="Sharon I."/>
            <person name="Castelle C.J."/>
            <person name="Probst A.J."/>
            <person name="Thomas B.C."/>
            <person name="Singh A."/>
            <person name="Wilkins M.J."/>
            <person name="Karaoz U."/>
            <person name="Brodie E.L."/>
            <person name="Williams K.H."/>
            <person name="Hubbard S.S."/>
            <person name="Banfield J.F."/>
        </authorList>
    </citation>
    <scope>NUCLEOTIDE SEQUENCE [LARGE SCALE GENOMIC DNA]</scope>
</reference>
<proteinExistence type="predicted"/>
<accession>A0A1F7V6W2</accession>
<dbReference type="EMBL" id="MGEQ01000010">
    <property type="protein sequence ID" value="OGL86306.1"/>
    <property type="molecule type" value="Genomic_DNA"/>
</dbReference>
<feature type="transmembrane region" description="Helical" evidence="1">
    <location>
        <begin position="44"/>
        <end position="69"/>
    </location>
</feature>
<comment type="caution">
    <text evidence="2">The sequence shown here is derived from an EMBL/GenBank/DDBJ whole genome shotgun (WGS) entry which is preliminary data.</text>
</comment>
<evidence type="ECO:0000313" key="2">
    <source>
        <dbReference type="EMBL" id="OGL86306.1"/>
    </source>
</evidence>
<keyword evidence="1" id="KW-0472">Membrane</keyword>
<sequence length="220" mass="24219">MSKHSTLLTRRDVLRIVPLGIAGTVMLSPTPAEARILGIIIRIGAYGVGSIMGPFLAAGMLAVGAVAAVNHGLHTMFRRDSRSSNNDSYSSYATYSPSGWKEYVPPKPIIISVSFNPTERIAGDVLRIRAIEHDILKNDGVELPRGGRLIIEEDGTLRFADTKFRGYAHIQNNGDLSVWTPDHQHVLTRTPRENRFHNIHHNSDDGRSALVSLLGEIKHV</sequence>
<keyword evidence="1" id="KW-1133">Transmembrane helix</keyword>
<gene>
    <name evidence="2" type="ORF">A3I41_01960</name>
</gene>
<name>A0A1F7V6W2_9BACT</name>
<dbReference type="AlphaFoldDB" id="A0A1F7V6W2"/>
<dbReference type="PROSITE" id="PS51318">
    <property type="entry name" value="TAT"/>
    <property type="match status" value="1"/>
</dbReference>
<keyword evidence="1" id="KW-0812">Transmembrane</keyword>
<dbReference type="InterPro" id="IPR006311">
    <property type="entry name" value="TAT_signal"/>
</dbReference>
<organism evidence="2 3">
    <name type="scientific">Candidatus Uhrbacteria bacterium RIFCSPLOWO2_02_FULL_48_18</name>
    <dbReference type="NCBI Taxonomy" id="1802408"/>
    <lineage>
        <taxon>Bacteria</taxon>
        <taxon>Candidatus Uhriibacteriota</taxon>
    </lineage>
</organism>
<dbReference type="Proteomes" id="UP000176593">
    <property type="component" value="Unassembled WGS sequence"/>
</dbReference>
<evidence type="ECO:0000313" key="3">
    <source>
        <dbReference type="Proteomes" id="UP000176593"/>
    </source>
</evidence>
<protein>
    <submittedName>
        <fullName evidence="2">Uncharacterized protein</fullName>
    </submittedName>
</protein>